<feature type="transmembrane region" description="Helical" evidence="1">
    <location>
        <begin position="308"/>
        <end position="326"/>
    </location>
</feature>
<feature type="transmembrane region" description="Helical" evidence="1">
    <location>
        <begin position="74"/>
        <end position="93"/>
    </location>
</feature>
<feature type="transmembrane region" description="Helical" evidence="1">
    <location>
        <begin position="7"/>
        <end position="24"/>
    </location>
</feature>
<dbReference type="EMBL" id="LBTJ01000017">
    <property type="protein sequence ID" value="KKQ38139.1"/>
    <property type="molecule type" value="Genomic_DNA"/>
</dbReference>
<evidence type="ECO:0000256" key="1">
    <source>
        <dbReference type="SAM" id="Phobius"/>
    </source>
</evidence>
<keyword evidence="1" id="KW-1133">Transmembrane helix</keyword>
<feature type="transmembrane region" description="Helical" evidence="1">
    <location>
        <begin position="532"/>
        <end position="550"/>
    </location>
</feature>
<keyword evidence="1" id="KW-0472">Membrane</keyword>
<dbReference type="AlphaFoldDB" id="A0A0G0JMT2"/>
<feature type="transmembrane region" description="Helical" evidence="1">
    <location>
        <begin position="212"/>
        <end position="228"/>
    </location>
</feature>
<protein>
    <recommendedName>
        <fullName evidence="4">Membrane protein 6-pyruvoyl-tetrahydropterin synthase-related domain-containing protein</fullName>
    </recommendedName>
</protein>
<feature type="transmembrane region" description="Helical" evidence="1">
    <location>
        <begin position="176"/>
        <end position="205"/>
    </location>
</feature>
<feature type="transmembrane region" description="Helical" evidence="1">
    <location>
        <begin position="346"/>
        <end position="368"/>
    </location>
</feature>
<feature type="transmembrane region" description="Helical" evidence="1">
    <location>
        <begin position="284"/>
        <end position="301"/>
    </location>
</feature>
<dbReference type="Proteomes" id="UP000034471">
    <property type="component" value="Unassembled WGS sequence"/>
</dbReference>
<accession>A0A0G0JMT2</accession>
<feature type="transmembrane region" description="Helical" evidence="1">
    <location>
        <begin position="375"/>
        <end position="393"/>
    </location>
</feature>
<comment type="caution">
    <text evidence="2">The sequence shown here is derived from an EMBL/GenBank/DDBJ whole genome shotgun (WGS) entry which is preliminary data.</text>
</comment>
<name>A0A0G0JMT2_9BACT</name>
<gene>
    <name evidence="2" type="ORF">US54_C0017G0005</name>
</gene>
<feature type="transmembrane region" description="Helical" evidence="1">
    <location>
        <begin position="100"/>
        <end position="119"/>
    </location>
</feature>
<evidence type="ECO:0008006" key="4">
    <source>
        <dbReference type="Google" id="ProtNLM"/>
    </source>
</evidence>
<feature type="transmembrane region" description="Helical" evidence="1">
    <location>
        <begin position="154"/>
        <end position="170"/>
    </location>
</feature>
<dbReference type="STRING" id="1618481.US54_C0017G0005"/>
<evidence type="ECO:0000313" key="3">
    <source>
        <dbReference type="Proteomes" id="UP000034471"/>
    </source>
</evidence>
<evidence type="ECO:0000313" key="2">
    <source>
        <dbReference type="EMBL" id="KKQ38139.1"/>
    </source>
</evidence>
<keyword evidence="1" id="KW-0812">Transmembrane</keyword>
<organism evidence="2 3">
    <name type="scientific">Candidatus Roizmanbacteria bacterium GW2011_GWA2_37_7</name>
    <dbReference type="NCBI Taxonomy" id="1618481"/>
    <lineage>
        <taxon>Bacteria</taxon>
        <taxon>Candidatus Roizmaniibacteriota</taxon>
    </lineage>
</organism>
<sequence length="561" mass="63899">MIASKSLFSKIILFFVIVIFVLIIRDLNPFDNNIFIGHDETQAARISEFSLNLKNGIIPPRIAPHFSFNLGYPIFNYYAPTAYWITSLIHLTGIEIPQSLELSFILALITACSGMYLFLKHYFGKLAGMVGAVSYVSSPFIAVDIFVRSNLSEMWFFALFPVVLYLITTLKKQNLFFTAVIFSALFTSHNIFSLVSIPIIIFYAFIVKEKRAFLAILAGMLLSSYFWIPALGEISQVHATQVATLTKYSDHFLCLLQLWSSPWGYGGSTAGCISDGMSFMVGKAQILFAGLGILIFLYKLFTKKRAKIDVIALAVGVILFGSIFLTTESSVFVWNVFSPILSLFQFPWRFLLFVIFGLAFFTSYFVAFQTRIFRIISATIIIIVFFFTNYKFFVAKKLSLETYTASYLSNIYISDTAAYKVTEYLPISADYDFWKNLESNDISAFGFKNPVQTSPNQTLSIIKNTPFEKIFKIKSDDSIILNLHSAAYWDIRIDDKQYIPKDLDKLGRPVVKLKPGFYQTIKISYQQTPLEQFANILTLLSGIILLLYSYQRSLWKKIKIH</sequence>
<feature type="transmembrane region" description="Helical" evidence="1">
    <location>
        <begin position="125"/>
        <end position="147"/>
    </location>
</feature>
<proteinExistence type="predicted"/>
<reference evidence="2 3" key="1">
    <citation type="journal article" date="2015" name="Nature">
        <title>rRNA introns, odd ribosomes, and small enigmatic genomes across a large radiation of phyla.</title>
        <authorList>
            <person name="Brown C.T."/>
            <person name="Hug L.A."/>
            <person name="Thomas B.C."/>
            <person name="Sharon I."/>
            <person name="Castelle C.J."/>
            <person name="Singh A."/>
            <person name="Wilkins M.J."/>
            <person name="Williams K.H."/>
            <person name="Banfield J.F."/>
        </authorList>
    </citation>
    <scope>NUCLEOTIDE SEQUENCE [LARGE SCALE GENOMIC DNA]</scope>
</reference>